<proteinExistence type="predicted"/>
<feature type="region of interest" description="Disordered" evidence="1">
    <location>
        <begin position="244"/>
        <end position="412"/>
    </location>
</feature>
<keyword evidence="3" id="KW-1185">Reference proteome</keyword>
<gene>
    <name evidence="2" type="ORF">THAOC_22791</name>
</gene>
<feature type="compositionally biased region" description="Basic and acidic residues" evidence="1">
    <location>
        <begin position="76"/>
        <end position="96"/>
    </location>
</feature>
<feature type="compositionally biased region" description="Basic and acidic residues" evidence="1">
    <location>
        <begin position="274"/>
        <end position="291"/>
    </location>
</feature>
<feature type="compositionally biased region" description="Basic and acidic residues" evidence="1">
    <location>
        <begin position="119"/>
        <end position="128"/>
    </location>
</feature>
<feature type="compositionally biased region" description="Basic and acidic residues" evidence="1">
    <location>
        <begin position="30"/>
        <end position="46"/>
    </location>
</feature>
<feature type="compositionally biased region" description="Low complexity" evidence="1">
    <location>
        <begin position="99"/>
        <end position="118"/>
    </location>
</feature>
<dbReference type="EMBL" id="AGNL01029160">
    <property type="protein sequence ID" value="EJK57194.1"/>
    <property type="molecule type" value="Genomic_DNA"/>
</dbReference>
<evidence type="ECO:0000256" key="1">
    <source>
        <dbReference type="SAM" id="MobiDB-lite"/>
    </source>
</evidence>
<feature type="region of interest" description="Disordered" evidence="1">
    <location>
        <begin position="1"/>
        <end position="226"/>
    </location>
</feature>
<accession>K0RXP3</accession>
<evidence type="ECO:0000313" key="2">
    <source>
        <dbReference type="EMBL" id="EJK57194.1"/>
    </source>
</evidence>
<reference evidence="2 3" key="1">
    <citation type="journal article" date="2012" name="Genome Biol.">
        <title>Genome and low-iron response of an oceanic diatom adapted to chronic iron limitation.</title>
        <authorList>
            <person name="Lommer M."/>
            <person name="Specht M."/>
            <person name="Roy A.S."/>
            <person name="Kraemer L."/>
            <person name="Andreson R."/>
            <person name="Gutowska M.A."/>
            <person name="Wolf J."/>
            <person name="Bergner S.V."/>
            <person name="Schilhabel M.B."/>
            <person name="Klostermeier U.C."/>
            <person name="Beiko R.G."/>
            <person name="Rosenstiel P."/>
            <person name="Hippler M."/>
            <person name="Laroche J."/>
        </authorList>
    </citation>
    <scope>NUCLEOTIDE SEQUENCE [LARGE SCALE GENOMIC DNA]</scope>
    <source>
        <strain evidence="2 3">CCMP1005</strain>
    </source>
</reference>
<dbReference type="AlphaFoldDB" id="K0RXP3"/>
<evidence type="ECO:0000313" key="3">
    <source>
        <dbReference type="Proteomes" id="UP000266841"/>
    </source>
</evidence>
<dbReference type="Proteomes" id="UP000266841">
    <property type="component" value="Unassembled WGS sequence"/>
</dbReference>
<feature type="compositionally biased region" description="Polar residues" evidence="1">
    <location>
        <begin position="1"/>
        <end position="16"/>
    </location>
</feature>
<organism evidence="2 3">
    <name type="scientific">Thalassiosira oceanica</name>
    <name type="common">Marine diatom</name>
    <dbReference type="NCBI Taxonomy" id="159749"/>
    <lineage>
        <taxon>Eukaryota</taxon>
        <taxon>Sar</taxon>
        <taxon>Stramenopiles</taxon>
        <taxon>Ochrophyta</taxon>
        <taxon>Bacillariophyta</taxon>
        <taxon>Coscinodiscophyceae</taxon>
        <taxon>Thalassiosirophycidae</taxon>
        <taxon>Thalassiosirales</taxon>
        <taxon>Thalassiosiraceae</taxon>
        <taxon>Thalassiosira</taxon>
    </lineage>
</organism>
<name>K0RXP3_THAOC</name>
<protein>
    <submittedName>
        <fullName evidence="2">Uncharacterized protein</fullName>
    </submittedName>
</protein>
<comment type="caution">
    <text evidence="2">The sequence shown here is derived from an EMBL/GenBank/DDBJ whole genome shotgun (WGS) entry which is preliminary data.</text>
</comment>
<sequence length="412" mass="43816">MSEASTPRSSNRSVGRSLSFPRGGGAGGEPRGREREGHDGRNHGGEELDYYTPAQRTSPASDDEPSPPPDSIWRTVRVDVRAGGGKHTDGASDLDYRTPAGGSSRSPSDGDGASPPVDGRWEAVRVDAKAATPLRSNLGAGRAGSPHAADGPYPEEEDGGDHYVSTGRGSGLAAGSPYPIDEAGSYEITGTHGCLGARSGDYDSDESSERRNWSETSSDDSAVRGLAGLRDGGVDFHDYIVRDGRGHSGGYGDEYVEEDGSVEEYVSPRASKINYDDARRFEPRRIQRTRYEEEEEEYVPRSRLRNPPARTGPLAGEGTYDPPDDDGSAADYSVSSRYEGLGLVERGEEPSGYRQSGLFPDALGGSESRGDEEDEASAWPPEGYVDLDGTGGRDARDDGTWPPAGFVDLDGG</sequence>